<dbReference type="InterPro" id="IPR031807">
    <property type="entry name" value="HicB-like"/>
</dbReference>
<dbReference type="Pfam" id="PF15919">
    <property type="entry name" value="HicB_lk_antitox"/>
    <property type="match status" value="1"/>
</dbReference>
<dbReference type="GO" id="GO:0003677">
    <property type="term" value="F:DNA binding"/>
    <property type="evidence" value="ECO:0007669"/>
    <property type="project" value="UniProtKB-KW"/>
</dbReference>
<dbReference type="Proteomes" id="UP000279372">
    <property type="component" value="Unassembled WGS sequence"/>
</dbReference>
<organism evidence="2 3">
    <name type="scientific">Pseudomonas syringae pv. philadelphi</name>
    <dbReference type="NCBI Taxonomy" id="251706"/>
    <lineage>
        <taxon>Bacteria</taxon>
        <taxon>Pseudomonadati</taxon>
        <taxon>Pseudomonadota</taxon>
        <taxon>Gammaproteobacteria</taxon>
        <taxon>Pseudomonadales</taxon>
        <taxon>Pseudomonadaceae</taxon>
        <taxon>Pseudomonas</taxon>
    </lineage>
</organism>
<keyword evidence="2" id="KW-0238">DNA-binding</keyword>
<comment type="caution">
    <text evidence="2">The sequence shown here is derived from an EMBL/GenBank/DDBJ whole genome shotgun (WGS) entry which is preliminary data.</text>
</comment>
<proteinExistence type="predicted"/>
<evidence type="ECO:0000313" key="2">
    <source>
        <dbReference type="EMBL" id="RMO90876.1"/>
    </source>
</evidence>
<dbReference type="EMBL" id="RBQB01000141">
    <property type="protein sequence ID" value="RMO90876.1"/>
    <property type="molecule type" value="Genomic_DNA"/>
</dbReference>
<name>A0A3M3Z8C8_9PSED</name>
<evidence type="ECO:0000259" key="1">
    <source>
        <dbReference type="Pfam" id="PF15919"/>
    </source>
</evidence>
<gene>
    <name evidence="2" type="ORF">ALQ33_100425</name>
</gene>
<dbReference type="AlphaFoldDB" id="A0A3M3Z8C8"/>
<protein>
    <submittedName>
        <fullName evidence="2">DNA-binding protein, CopG family</fullName>
    </submittedName>
</protein>
<dbReference type="SUPFAM" id="SSF143100">
    <property type="entry name" value="TTHA1013/TTHA0281-like"/>
    <property type="match status" value="1"/>
</dbReference>
<sequence>MGAVQPLSCNLFGEKMKYPICIEWGDETTAFGIQIPDIPGAITAGDTFEEAHAAAVEIAHIMLQEIAASGGSIPKAGTVAEHAKNPDFSGMGWGMLEIDVTPYLGKTEKVNVTLPGFVIRQIDRYVRDHSIKSRSTFLADAALEKLGRA</sequence>
<dbReference type="Gene3D" id="3.30.160.250">
    <property type="match status" value="1"/>
</dbReference>
<dbReference type="InterPro" id="IPR035069">
    <property type="entry name" value="TTHA1013/TTHA0281-like"/>
</dbReference>
<accession>A0A3M3Z8C8</accession>
<feature type="domain" description="HicB-like antitoxin of toxin-antitoxin system" evidence="1">
    <location>
        <begin position="18"/>
        <end position="142"/>
    </location>
</feature>
<dbReference type="CDD" id="cd22231">
    <property type="entry name" value="RHH_NikR_HicB-like"/>
    <property type="match status" value="1"/>
</dbReference>
<reference evidence="2 3" key="1">
    <citation type="submission" date="2018-08" db="EMBL/GenBank/DDBJ databases">
        <title>Recombination of ecologically and evolutionarily significant loci maintains genetic cohesion in the Pseudomonas syringae species complex.</title>
        <authorList>
            <person name="Dillon M."/>
            <person name="Thakur S."/>
            <person name="Almeida R.N.D."/>
            <person name="Weir B.S."/>
            <person name="Guttman D.S."/>
        </authorList>
    </citation>
    <scope>NUCLEOTIDE SEQUENCE [LARGE SCALE GENOMIC DNA]</scope>
    <source>
        <strain evidence="2 3">ICMP 8902</strain>
    </source>
</reference>
<evidence type="ECO:0000313" key="3">
    <source>
        <dbReference type="Proteomes" id="UP000279372"/>
    </source>
</evidence>